<evidence type="ECO:0000256" key="3">
    <source>
        <dbReference type="ARBA" id="ARBA00023125"/>
    </source>
</evidence>
<dbReference type="InterPro" id="IPR003012">
    <property type="entry name" value="Tet_transcr_reg_TetR"/>
</dbReference>
<evidence type="ECO:0000256" key="1">
    <source>
        <dbReference type="ARBA" id="ARBA00022491"/>
    </source>
</evidence>
<dbReference type="EMBL" id="JAVHUY010000035">
    <property type="protein sequence ID" value="MDQ7908864.1"/>
    <property type="molecule type" value="Genomic_DNA"/>
</dbReference>
<dbReference type="PROSITE" id="PS50977">
    <property type="entry name" value="HTH_TETR_2"/>
    <property type="match status" value="1"/>
</dbReference>
<dbReference type="InterPro" id="IPR036271">
    <property type="entry name" value="Tet_transcr_reg_TetR-rel_C_sf"/>
</dbReference>
<gene>
    <name evidence="7" type="ORF">RB614_30465</name>
</gene>
<evidence type="ECO:0000313" key="7">
    <source>
        <dbReference type="EMBL" id="MDQ7908864.1"/>
    </source>
</evidence>
<dbReference type="Gene3D" id="1.10.357.10">
    <property type="entry name" value="Tetracycline Repressor, domain 2"/>
    <property type="match status" value="1"/>
</dbReference>
<dbReference type="PANTHER" id="PTHR30055">
    <property type="entry name" value="HTH-TYPE TRANSCRIPTIONAL REGULATOR RUTR"/>
    <property type="match status" value="1"/>
</dbReference>
<feature type="DNA-binding region" description="H-T-H motif" evidence="5">
    <location>
        <begin position="54"/>
        <end position="73"/>
    </location>
</feature>
<keyword evidence="1" id="KW-0678">Repressor</keyword>
<evidence type="ECO:0000259" key="6">
    <source>
        <dbReference type="PROSITE" id="PS50977"/>
    </source>
</evidence>
<feature type="domain" description="HTH tetR-type" evidence="6">
    <location>
        <begin position="31"/>
        <end position="91"/>
    </location>
</feature>
<dbReference type="SUPFAM" id="SSF46689">
    <property type="entry name" value="Homeodomain-like"/>
    <property type="match status" value="1"/>
</dbReference>
<dbReference type="PRINTS" id="PR00400">
    <property type="entry name" value="TETREPRESSOR"/>
</dbReference>
<dbReference type="Pfam" id="PF00440">
    <property type="entry name" value="TetR_N"/>
    <property type="match status" value="1"/>
</dbReference>
<keyword evidence="2" id="KW-0805">Transcription regulation</keyword>
<protein>
    <submittedName>
        <fullName evidence="7">TetR/AcrR family transcriptional regulator</fullName>
    </submittedName>
</protein>
<dbReference type="InterPro" id="IPR009057">
    <property type="entry name" value="Homeodomain-like_sf"/>
</dbReference>
<evidence type="ECO:0000256" key="4">
    <source>
        <dbReference type="ARBA" id="ARBA00023163"/>
    </source>
</evidence>
<dbReference type="PANTHER" id="PTHR30055:SF151">
    <property type="entry name" value="TRANSCRIPTIONAL REGULATORY PROTEIN"/>
    <property type="match status" value="1"/>
</dbReference>
<evidence type="ECO:0000256" key="5">
    <source>
        <dbReference type="PROSITE-ProRule" id="PRU00335"/>
    </source>
</evidence>
<dbReference type="SUPFAM" id="SSF48498">
    <property type="entry name" value="Tetracyclin repressor-like, C-terminal domain"/>
    <property type="match status" value="1"/>
</dbReference>
<evidence type="ECO:0000256" key="2">
    <source>
        <dbReference type="ARBA" id="ARBA00023015"/>
    </source>
</evidence>
<keyword evidence="8" id="KW-1185">Reference proteome</keyword>
<dbReference type="Gene3D" id="1.10.10.60">
    <property type="entry name" value="Homeodomain-like"/>
    <property type="match status" value="1"/>
</dbReference>
<proteinExistence type="predicted"/>
<keyword evidence="4" id="KW-0804">Transcription</keyword>
<dbReference type="Pfam" id="PF02909">
    <property type="entry name" value="TetR_C_1"/>
    <property type="match status" value="1"/>
</dbReference>
<name>A0ABU0ZP96_9ACTN</name>
<organism evidence="7 8">
    <name type="scientific">Phytohabitans maris</name>
    <dbReference type="NCBI Taxonomy" id="3071409"/>
    <lineage>
        <taxon>Bacteria</taxon>
        <taxon>Bacillati</taxon>
        <taxon>Actinomycetota</taxon>
        <taxon>Actinomycetes</taxon>
        <taxon>Micromonosporales</taxon>
        <taxon>Micromonosporaceae</taxon>
    </lineage>
</organism>
<comment type="caution">
    <text evidence="7">The sequence shown here is derived from an EMBL/GenBank/DDBJ whole genome shotgun (WGS) entry which is preliminary data.</text>
</comment>
<dbReference type="Proteomes" id="UP001230908">
    <property type="component" value="Unassembled WGS sequence"/>
</dbReference>
<evidence type="ECO:0000313" key="8">
    <source>
        <dbReference type="Proteomes" id="UP001230908"/>
    </source>
</evidence>
<accession>A0ABU0ZP96</accession>
<dbReference type="InterPro" id="IPR004111">
    <property type="entry name" value="Repressor_TetR_C"/>
</dbReference>
<sequence>MGVQRTIVKPFKGARRPVAAREQRQVASDAGLSKQRVVVEAVRLADREGVDGLSMRRLAGSLGAGAMSLYHYVASKEELLDAMIDVVFEEIELPPEKTDWQSAMRRRAVSARQVLARHPWAIGLMESRTSPGPANLRHREAVTACLRRAGFPVVMATHANWLLDSYVYGFALQEASLPFDTADELADMTEDVFLPQLPPDEFPYLNESAAALVAAGYDPAEEFIFGLDLVLAALEPLRASA</sequence>
<reference evidence="7 8" key="1">
    <citation type="submission" date="2023-08" db="EMBL/GenBank/DDBJ databases">
        <title>Phytohabitans sansha sp. nov., isolated from marine sediment.</title>
        <authorList>
            <person name="Zhao Y."/>
            <person name="Yi K."/>
        </authorList>
    </citation>
    <scope>NUCLEOTIDE SEQUENCE [LARGE SCALE GENOMIC DNA]</scope>
    <source>
        <strain evidence="7 8">ZYX-F-186</strain>
    </source>
</reference>
<dbReference type="InterPro" id="IPR001647">
    <property type="entry name" value="HTH_TetR"/>
</dbReference>
<dbReference type="InterPro" id="IPR050109">
    <property type="entry name" value="HTH-type_TetR-like_transc_reg"/>
</dbReference>
<keyword evidence="3 5" id="KW-0238">DNA-binding</keyword>